<comment type="caution">
    <text evidence="3">The sequence shown here is derived from an EMBL/GenBank/DDBJ whole genome shotgun (WGS) entry which is preliminary data.</text>
</comment>
<protein>
    <submittedName>
        <fullName evidence="3">Thioesterase family protein</fullName>
    </submittedName>
</protein>
<feature type="domain" description="Acyl-CoA thioesterase-like C-terminal" evidence="2">
    <location>
        <begin position="172"/>
        <end position="298"/>
    </location>
</feature>
<dbReference type="RefSeq" id="WP_195129307.1">
    <property type="nucleotide sequence ID" value="NZ_JADLQX010000006.1"/>
</dbReference>
<name>A0ABS0CNZ2_9NOCA</name>
<dbReference type="Proteomes" id="UP000702209">
    <property type="component" value="Unassembled WGS sequence"/>
</dbReference>
<evidence type="ECO:0000259" key="1">
    <source>
        <dbReference type="Pfam" id="PF13622"/>
    </source>
</evidence>
<gene>
    <name evidence="3" type="ORF">IU459_10630</name>
</gene>
<evidence type="ECO:0000313" key="4">
    <source>
        <dbReference type="Proteomes" id="UP000702209"/>
    </source>
</evidence>
<keyword evidence="4" id="KW-1185">Reference proteome</keyword>
<dbReference type="Gene3D" id="2.40.160.210">
    <property type="entry name" value="Acyl-CoA thioesterase, double hotdog domain"/>
    <property type="match status" value="1"/>
</dbReference>
<dbReference type="InterPro" id="IPR052389">
    <property type="entry name" value="Sec_Metab_Biosynth-Assoc"/>
</dbReference>
<dbReference type="InterPro" id="IPR049449">
    <property type="entry name" value="TesB_ACOT8-like_N"/>
</dbReference>
<dbReference type="SUPFAM" id="SSF54637">
    <property type="entry name" value="Thioesterase/thiol ester dehydrase-isomerase"/>
    <property type="match status" value="2"/>
</dbReference>
<feature type="domain" description="Acyl-CoA thioesterase-like N-terminal HotDog" evidence="1">
    <location>
        <begin position="49"/>
        <end position="137"/>
    </location>
</feature>
<dbReference type="InterPro" id="IPR042171">
    <property type="entry name" value="Acyl-CoA_hotdog"/>
</dbReference>
<dbReference type="PANTHER" id="PTHR38110">
    <property type="entry name" value="CHROMOSOME 23, WHOLE GENOME SHOTGUN SEQUENCE"/>
    <property type="match status" value="1"/>
</dbReference>
<sequence>MTTELTADLGPAATTDAPFSRVCALTELAPSAADGTPRTDTGRYLGVIDEIWTIGPKVHGGTMVAGSAAAATNWLRATDPALVGMAPVAASSDFLGAPNPGEVEYEVRVRKIGRQICLADTELIQDGRVLVRTALTFSRLDDADPVYAPQHTDMPVLPPADAIGYEPGSSMGEVVHVGQGAEIYLDREWARFLAGERGEPRLRLWMRPRPGDEQDPDVAMFFAMMSADMSPPVPVNLGHFGWAPTVQMTTYLRRRPAPGWLRIIATTHEVGERMFDEDQLVLDSTGAVVAQSRQLALVPQR</sequence>
<evidence type="ECO:0000313" key="3">
    <source>
        <dbReference type="EMBL" id="MBF6298001.1"/>
    </source>
</evidence>
<dbReference type="Pfam" id="PF20789">
    <property type="entry name" value="4HBT_3C"/>
    <property type="match status" value="1"/>
</dbReference>
<dbReference type="EMBL" id="JADLQX010000006">
    <property type="protein sequence ID" value="MBF6298001.1"/>
    <property type="molecule type" value="Genomic_DNA"/>
</dbReference>
<proteinExistence type="predicted"/>
<organism evidence="3 4">
    <name type="scientific">Nocardia amamiensis</name>
    <dbReference type="NCBI Taxonomy" id="404578"/>
    <lineage>
        <taxon>Bacteria</taxon>
        <taxon>Bacillati</taxon>
        <taxon>Actinomycetota</taxon>
        <taxon>Actinomycetes</taxon>
        <taxon>Mycobacteriales</taxon>
        <taxon>Nocardiaceae</taxon>
        <taxon>Nocardia</taxon>
    </lineage>
</organism>
<dbReference type="PANTHER" id="PTHR38110:SF1">
    <property type="entry name" value="THIOESTERASE DOMAIN-CONTAINING PROTEIN"/>
    <property type="match status" value="1"/>
</dbReference>
<dbReference type="InterPro" id="IPR029069">
    <property type="entry name" value="HotDog_dom_sf"/>
</dbReference>
<evidence type="ECO:0000259" key="2">
    <source>
        <dbReference type="Pfam" id="PF20789"/>
    </source>
</evidence>
<dbReference type="Pfam" id="PF13622">
    <property type="entry name" value="4HBT_3"/>
    <property type="match status" value="1"/>
</dbReference>
<dbReference type="CDD" id="cd03440">
    <property type="entry name" value="hot_dog"/>
    <property type="match status" value="1"/>
</dbReference>
<accession>A0ABS0CNZ2</accession>
<dbReference type="InterPro" id="IPR049450">
    <property type="entry name" value="ACOT8-like_C"/>
</dbReference>
<reference evidence="3 4" key="1">
    <citation type="submission" date="2020-10" db="EMBL/GenBank/DDBJ databases">
        <title>Identification of Nocardia species via Next-generation sequencing and recognition of intraspecies genetic diversity.</title>
        <authorList>
            <person name="Li P."/>
            <person name="Li P."/>
            <person name="Lu B."/>
        </authorList>
    </citation>
    <scope>NUCLEOTIDE SEQUENCE [LARGE SCALE GENOMIC DNA]</scope>
    <source>
        <strain evidence="3 4">BJ06-0157</strain>
    </source>
</reference>